<evidence type="ECO:0000313" key="2">
    <source>
        <dbReference type="Proteomes" id="UP001189429"/>
    </source>
</evidence>
<proteinExistence type="predicted"/>
<sequence>MDHRGTIYHEDLHAAEPYLAPNGRALVDNVLYPGAPLFLHYIDVMGYDIQIHELKEFLRVDLDDWVVICRPTKRGQPMPTEYPAEFRRLSAEVDAISWRSQNEPVDWLAWQDVIKPAFYKWKEEKGL</sequence>
<gene>
    <name evidence="1" type="ORF">PCOR1329_LOCUS15321</name>
</gene>
<evidence type="ECO:0000313" key="1">
    <source>
        <dbReference type="EMBL" id="CAK0810323.1"/>
    </source>
</evidence>
<dbReference type="Proteomes" id="UP001189429">
    <property type="component" value="Unassembled WGS sequence"/>
</dbReference>
<reference evidence="1" key="1">
    <citation type="submission" date="2023-10" db="EMBL/GenBank/DDBJ databases">
        <authorList>
            <person name="Chen Y."/>
            <person name="Shah S."/>
            <person name="Dougan E. K."/>
            <person name="Thang M."/>
            <person name="Chan C."/>
        </authorList>
    </citation>
    <scope>NUCLEOTIDE SEQUENCE [LARGE SCALE GENOMIC DNA]</scope>
</reference>
<organism evidence="1 2">
    <name type="scientific">Prorocentrum cordatum</name>
    <dbReference type="NCBI Taxonomy" id="2364126"/>
    <lineage>
        <taxon>Eukaryota</taxon>
        <taxon>Sar</taxon>
        <taxon>Alveolata</taxon>
        <taxon>Dinophyceae</taxon>
        <taxon>Prorocentrales</taxon>
        <taxon>Prorocentraceae</taxon>
        <taxon>Prorocentrum</taxon>
    </lineage>
</organism>
<name>A0ABN9QYS8_9DINO</name>
<protein>
    <submittedName>
        <fullName evidence="1">Uncharacterized protein</fullName>
    </submittedName>
</protein>
<comment type="caution">
    <text evidence="1">The sequence shown here is derived from an EMBL/GenBank/DDBJ whole genome shotgun (WGS) entry which is preliminary data.</text>
</comment>
<accession>A0ABN9QYS8</accession>
<keyword evidence="2" id="KW-1185">Reference proteome</keyword>
<dbReference type="EMBL" id="CAUYUJ010004626">
    <property type="protein sequence ID" value="CAK0810323.1"/>
    <property type="molecule type" value="Genomic_DNA"/>
</dbReference>